<feature type="compositionally biased region" description="Low complexity" evidence="1">
    <location>
        <begin position="124"/>
        <end position="144"/>
    </location>
</feature>
<reference evidence="2" key="1">
    <citation type="journal article" date="2014" name="Genome Announc.">
        <title>Draft genome sequence of Rhodosporidium toruloides CECT1137, an oleaginous yeast of biotechnological interest.</title>
        <authorList>
            <person name="Morin N."/>
            <person name="Calcas X."/>
            <person name="Devillers H."/>
            <person name="Durrens P."/>
            <person name="Sherman D.J."/>
            <person name="Nicaud J.-M."/>
            <person name="Neuveglise C."/>
        </authorList>
    </citation>
    <scope>NUCLEOTIDE SEQUENCE</scope>
    <source>
        <strain evidence="2">CECT1137</strain>
    </source>
</reference>
<name>A0A061BD75_RHOTO</name>
<proteinExistence type="predicted"/>
<dbReference type="AlphaFoldDB" id="A0A061BD75"/>
<dbReference type="EMBL" id="LK052946">
    <property type="protein sequence ID" value="CDR45826.1"/>
    <property type="molecule type" value="Genomic_DNA"/>
</dbReference>
<evidence type="ECO:0000256" key="1">
    <source>
        <dbReference type="SAM" id="MobiDB-lite"/>
    </source>
</evidence>
<evidence type="ECO:0000313" key="2">
    <source>
        <dbReference type="EMBL" id="CDR45826.1"/>
    </source>
</evidence>
<organism evidence="2">
    <name type="scientific">Rhodotorula toruloides</name>
    <name type="common">Yeast</name>
    <name type="synonym">Rhodosporidium toruloides</name>
    <dbReference type="NCBI Taxonomy" id="5286"/>
    <lineage>
        <taxon>Eukaryota</taxon>
        <taxon>Fungi</taxon>
        <taxon>Dikarya</taxon>
        <taxon>Basidiomycota</taxon>
        <taxon>Pucciniomycotina</taxon>
        <taxon>Microbotryomycetes</taxon>
        <taxon>Sporidiobolales</taxon>
        <taxon>Sporidiobolaceae</taxon>
        <taxon>Rhodotorula</taxon>
    </lineage>
</organism>
<accession>A0A061BD75</accession>
<protein>
    <submittedName>
        <fullName evidence="2">RHTO0S11e05270g2_1</fullName>
    </submittedName>
</protein>
<sequence length="155" mass="17377">MDPLELHQPNSTAPSLAPAQVPYDRLLGTWRVVASTLPLWKNKRDVTITYTRIDGEEETTFDDLVKFSKQSAKIGSSQWEVKGVDRLERDLEGNGARWKWAGSRSRLRTGNSWDTRSLLPLLPQLQTLPSGSSPTSPRHSSPQPASTSTQERRPL</sequence>
<dbReference type="OrthoDB" id="9975758at2759"/>
<gene>
    <name evidence="2" type="ORF">RHTO0S_11e05270g</name>
</gene>
<feature type="region of interest" description="Disordered" evidence="1">
    <location>
        <begin position="124"/>
        <end position="155"/>
    </location>
</feature>